<dbReference type="Proteomes" id="UP000605970">
    <property type="component" value="Unassembled WGS sequence"/>
</dbReference>
<keyword evidence="7" id="KW-1185">Reference proteome</keyword>
<dbReference type="Pfam" id="PF01421">
    <property type="entry name" value="Reprolysin"/>
    <property type="match status" value="1"/>
</dbReference>
<dbReference type="InterPro" id="IPR036436">
    <property type="entry name" value="Disintegrin_dom_sf"/>
</dbReference>
<evidence type="ECO:0000259" key="4">
    <source>
        <dbReference type="PROSITE" id="PS50214"/>
    </source>
</evidence>
<dbReference type="FunFam" id="3.40.390.10:FF:000002">
    <property type="entry name" value="Disintegrin and metalloproteinase domain-containing protein 22"/>
    <property type="match status" value="1"/>
</dbReference>
<evidence type="ECO:0000256" key="3">
    <source>
        <dbReference type="PROSITE-ProRule" id="PRU00276"/>
    </source>
</evidence>
<dbReference type="Gene3D" id="3.40.390.10">
    <property type="entry name" value="Collagenase (Catalytic Domain)"/>
    <property type="match status" value="1"/>
</dbReference>
<dbReference type="Gene3D" id="4.10.70.10">
    <property type="entry name" value="Disintegrin domain"/>
    <property type="match status" value="1"/>
</dbReference>
<keyword evidence="3" id="KW-0862">Zinc</keyword>
<feature type="disulfide bond" evidence="3">
    <location>
        <begin position="297"/>
        <end position="302"/>
    </location>
</feature>
<evidence type="ECO:0000259" key="5">
    <source>
        <dbReference type="PROSITE" id="PS50215"/>
    </source>
</evidence>
<name>A0A8S9ZFA3_9BILA</name>
<feature type="domain" description="Peptidase M12B" evidence="5">
    <location>
        <begin position="144"/>
        <end position="340"/>
    </location>
</feature>
<evidence type="ECO:0000313" key="7">
    <source>
        <dbReference type="Proteomes" id="UP000605970"/>
    </source>
</evidence>
<dbReference type="PROSITE" id="PS50215">
    <property type="entry name" value="ADAM_MEPRO"/>
    <property type="match status" value="1"/>
</dbReference>
<gene>
    <name evidence="6" type="ORF">Mgra_00008629</name>
</gene>
<feature type="binding site" evidence="3">
    <location>
        <position position="279"/>
    </location>
    <ligand>
        <name>Zn(2+)</name>
        <dbReference type="ChEBI" id="CHEBI:29105"/>
        <note>catalytic</note>
    </ligand>
</feature>
<dbReference type="FunFam" id="4.10.70.10:FF:000001">
    <property type="entry name" value="Disintegrin and metalloproteinase domain-containing protein 22"/>
    <property type="match status" value="1"/>
</dbReference>
<feature type="binding site" evidence="3">
    <location>
        <position position="283"/>
    </location>
    <ligand>
        <name>Zn(2+)</name>
        <dbReference type="ChEBI" id="CHEBI:29105"/>
        <note>catalytic</note>
    </ligand>
</feature>
<protein>
    <submittedName>
        <fullName evidence="6">Uncharacterized protein</fullName>
    </submittedName>
</protein>
<dbReference type="Pfam" id="PF00200">
    <property type="entry name" value="Disintegrin"/>
    <property type="match status" value="1"/>
</dbReference>
<dbReference type="SUPFAM" id="SSF55486">
    <property type="entry name" value="Metalloproteases ('zincins'), catalytic domain"/>
    <property type="match status" value="1"/>
</dbReference>
<dbReference type="InterPro" id="IPR001590">
    <property type="entry name" value="Peptidase_M12B"/>
</dbReference>
<keyword evidence="1 3" id="KW-1015">Disulfide bond</keyword>
<dbReference type="GO" id="GO:0006509">
    <property type="term" value="P:membrane protein ectodomain proteolysis"/>
    <property type="evidence" value="ECO:0007669"/>
    <property type="project" value="TreeGrafter"/>
</dbReference>
<dbReference type="EMBL" id="JABEBT010000117">
    <property type="protein sequence ID" value="KAF7631135.1"/>
    <property type="molecule type" value="Genomic_DNA"/>
</dbReference>
<feature type="domain" description="Disintegrin" evidence="4">
    <location>
        <begin position="346"/>
        <end position="434"/>
    </location>
</feature>
<dbReference type="InterPro" id="IPR034027">
    <property type="entry name" value="Reprolysin_adamalysin"/>
</dbReference>
<evidence type="ECO:0000256" key="1">
    <source>
        <dbReference type="ARBA" id="ARBA00023157"/>
    </source>
</evidence>
<dbReference type="GO" id="GO:0046872">
    <property type="term" value="F:metal ion binding"/>
    <property type="evidence" value="ECO:0007669"/>
    <property type="project" value="UniProtKB-KW"/>
</dbReference>
<dbReference type="PANTHER" id="PTHR11905">
    <property type="entry name" value="ADAM A DISINTEGRIN AND METALLOPROTEASE DOMAIN"/>
    <property type="match status" value="1"/>
</dbReference>
<dbReference type="GO" id="GO:0004222">
    <property type="term" value="F:metalloendopeptidase activity"/>
    <property type="evidence" value="ECO:0007669"/>
    <property type="project" value="InterPro"/>
</dbReference>
<dbReference type="CDD" id="cd04269">
    <property type="entry name" value="ZnMc_adamalysin_II_like"/>
    <property type="match status" value="1"/>
</dbReference>
<feature type="binding site" evidence="3">
    <location>
        <position position="289"/>
    </location>
    <ligand>
        <name>Zn(2+)</name>
        <dbReference type="ChEBI" id="CHEBI:29105"/>
        <note>catalytic</note>
    </ligand>
</feature>
<evidence type="ECO:0000256" key="2">
    <source>
        <dbReference type="PROSITE-ProRule" id="PRU00068"/>
    </source>
</evidence>
<reference evidence="6" key="1">
    <citation type="journal article" date="2020" name="Ecol. Evol.">
        <title>Genome structure and content of the rice root-knot nematode (Meloidogyne graminicola).</title>
        <authorList>
            <person name="Phan N.T."/>
            <person name="Danchin E.G.J."/>
            <person name="Klopp C."/>
            <person name="Perfus-Barbeoch L."/>
            <person name="Kozlowski D.K."/>
            <person name="Koutsovoulos G.D."/>
            <person name="Lopez-Roques C."/>
            <person name="Bouchez O."/>
            <person name="Zahm M."/>
            <person name="Besnard G."/>
            <person name="Bellafiore S."/>
        </authorList>
    </citation>
    <scope>NUCLEOTIDE SEQUENCE</scope>
    <source>
        <strain evidence="6">VN-18</strain>
    </source>
</reference>
<comment type="caution">
    <text evidence="3">Lacks conserved residue(s) required for the propagation of feature annotation.</text>
</comment>
<feature type="disulfide bond" evidence="2">
    <location>
        <begin position="406"/>
        <end position="426"/>
    </location>
</feature>
<sequence length="454" mass="50678">MNYLSCTLFVQHGLNKTNNVIDANELINLAKSENDSLVLVFSKFADFSGAFQLEFFRILPAVKCIYEAVDYRGEHSVLHLCNLNDLSGIIRHNGYQFIFGHLNAKLYFFRNSNCDWKVRNKRSDLDRNKRIPTYYSEYIDGIKRWVELIMIADNSIYKKYEEDKKRVNERLHSISSTVNSLYAPLNIRVILTWANIWDEENALEVTENADGTLRDFLNFRRSLLANGHSHDNAQLLTDVHFGSVIGKAYKGTMCSFDYSGGVIVDHSENPVFVGMTVAHEMGHNFGMDHDISPSCKCPVDSCIMAPQNSVNASSYFSDCSLDTLSSSLRRGVDYCLHNVPKVAFGGAKCGNGVLEDGEDCDCGSTTTCPNSCCVAAECKLAPEAECAEGDCCDLDVCKLKKMANECRRALNSCDLPEYCDGKNPSCPPDFFVQDGHPCPDGALEVLNLELLINL</sequence>
<dbReference type="PROSITE" id="PS50214">
    <property type="entry name" value="DISINTEGRIN_2"/>
    <property type="match status" value="1"/>
</dbReference>
<dbReference type="AlphaFoldDB" id="A0A8S9ZFA3"/>
<dbReference type="SUPFAM" id="SSF57552">
    <property type="entry name" value="Blood coagulation inhibitor (disintegrin)"/>
    <property type="match status" value="1"/>
</dbReference>
<keyword evidence="3" id="KW-0479">Metal-binding</keyword>
<dbReference type="InterPro" id="IPR024079">
    <property type="entry name" value="MetalloPept_cat_dom_sf"/>
</dbReference>
<dbReference type="OrthoDB" id="5951731at2759"/>
<feature type="disulfide bond" evidence="3">
    <location>
        <begin position="295"/>
        <end position="319"/>
    </location>
</feature>
<feature type="active site" evidence="3">
    <location>
        <position position="280"/>
    </location>
</feature>
<dbReference type="InterPro" id="IPR001762">
    <property type="entry name" value="Disintegrin_dom"/>
</dbReference>
<evidence type="ECO:0000313" key="6">
    <source>
        <dbReference type="EMBL" id="KAF7631135.1"/>
    </source>
</evidence>
<comment type="caution">
    <text evidence="6">The sequence shown here is derived from an EMBL/GenBank/DDBJ whole genome shotgun (WGS) entry which is preliminary data.</text>
</comment>
<dbReference type="SMART" id="SM00050">
    <property type="entry name" value="DISIN"/>
    <property type="match status" value="1"/>
</dbReference>
<accession>A0A8S9ZFA3</accession>
<organism evidence="6 7">
    <name type="scientific">Meloidogyne graminicola</name>
    <dbReference type="NCBI Taxonomy" id="189291"/>
    <lineage>
        <taxon>Eukaryota</taxon>
        <taxon>Metazoa</taxon>
        <taxon>Ecdysozoa</taxon>
        <taxon>Nematoda</taxon>
        <taxon>Chromadorea</taxon>
        <taxon>Rhabditida</taxon>
        <taxon>Tylenchina</taxon>
        <taxon>Tylenchomorpha</taxon>
        <taxon>Tylenchoidea</taxon>
        <taxon>Meloidogynidae</taxon>
        <taxon>Meloidogyninae</taxon>
        <taxon>Meloidogyne</taxon>
    </lineage>
</organism>
<proteinExistence type="predicted"/>
<dbReference type="PANTHER" id="PTHR11905:SF159">
    <property type="entry name" value="ADAM METALLOPROTEASE"/>
    <property type="match status" value="1"/>
</dbReference>